<dbReference type="EMBL" id="CAJVPL010005311">
    <property type="protein sequence ID" value="CAG8656817.1"/>
    <property type="molecule type" value="Genomic_DNA"/>
</dbReference>
<dbReference type="Proteomes" id="UP000789831">
    <property type="component" value="Unassembled WGS sequence"/>
</dbReference>
<feature type="non-terminal residue" evidence="1">
    <location>
        <position position="155"/>
    </location>
</feature>
<protein>
    <submittedName>
        <fullName evidence="1">8214_t:CDS:1</fullName>
    </submittedName>
</protein>
<name>A0A9N9H8L2_9GLOM</name>
<keyword evidence="2" id="KW-1185">Reference proteome</keyword>
<reference evidence="1" key="1">
    <citation type="submission" date="2021-06" db="EMBL/GenBank/DDBJ databases">
        <authorList>
            <person name="Kallberg Y."/>
            <person name="Tangrot J."/>
            <person name="Rosling A."/>
        </authorList>
    </citation>
    <scope>NUCLEOTIDE SEQUENCE</scope>
    <source>
        <strain evidence="1">MT106</strain>
    </source>
</reference>
<comment type="caution">
    <text evidence="1">The sequence shown here is derived from an EMBL/GenBank/DDBJ whole genome shotgun (WGS) entry which is preliminary data.</text>
</comment>
<dbReference type="AlphaFoldDB" id="A0A9N9H8L2"/>
<accession>A0A9N9H8L2</accession>
<evidence type="ECO:0000313" key="2">
    <source>
        <dbReference type="Proteomes" id="UP000789831"/>
    </source>
</evidence>
<organism evidence="1 2">
    <name type="scientific">Ambispora gerdemannii</name>
    <dbReference type="NCBI Taxonomy" id="144530"/>
    <lineage>
        <taxon>Eukaryota</taxon>
        <taxon>Fungi</taxon>
        <taxon>Fungi incertae sedis</taxon>
        <taxon>Mucoromycota</taxon>
        <taxon>Glomeromycotina</taxon>
        <taxon>Glomeromycetes</taxon>
        <taxon>Archaeosporales</taxon>
        <taxon>Ambisporaceae</taxon>
        <taxon>Ambispora</taxon>
    </lineage>
</organism>
<proteinExistence type="predicted"/>
<evidence type="ECO:0000313" key="1">
    <source>
        <dbReference type="EMBL" id="CAG8656817.1"/>
    </source>
</evidence>
<dbReference type="InterPro" id="IPR037238">
    <property type="entry name" value="YbiA-like_sf"/>
</dbReference>
<gene>
    <name evidence="1" type="ORF">AGERDE_LOCUS11635</name>
</gene>
<dbReference type="SUPFAM" id="SSF143990">
    <property type="entry name" value="YbiA-like"/>
    <property type="match status" value="1"/>
</dbReference>
<sequence>GKLSPTAELTENEQEKFAELKEQIEMILTQENGVIKFYHHGETYGRENDKDYYEFTNFASYPFYFTSQASDQRTPFPSRQVFRQSSTSRKISWFSHAPGSWENDGSNAKKIAVMKLATEQKFRAHDELKAILLATNYQILIENTASDARAKKDSC</sequence>
<dbReference type="Gene3D" id="1.10.357.40">
    <property type="entry name" value="YbiA-like"/>
    <property type="match status" value="1"/>
</dbReference>